<dbReference type="OrthoDB" id="893100at2"/>
<dbReference type="RefSeq" id="WP_133558547.1">
    <property type="nucleotide sequence ID" value="NZ_SNYF01000012.1"/>
</dbReference>
<proteinExistence type="predicted"/>
<accession>A0A4R6T4G7</accession>
<dbReference type="EMBL" id="SNYF01000012">
    <property type="protein sequence ID" value="TDQ12960.1"/>
    <property type="molecule type" value="Genomic_DNA"/>
</dbReference>
<evidence type="ECO:0000313" key="3">
    <source>
        <dbReference type="Proteomes" id="UP000294535"/>
    </source>
</evidence>
<name>A0A4R6T4G7_9BACT</name>
<comment type="caution">
    <text evidence="2">The sequence shown here is derived from an EMBL/GenBank/DDBJ whole genome shotgun (WGS) entry which is preliminary data.</text>
</comment>
<organism evidence="2 3">
    <name type="scientific">Algoriphagus boseongensis</name>
    <dbReference type="NCBI Taxonomy" id="1442587"/>
    <lineage>
        <taxon>Bacteria</taxon>
        <taxon>Pseudomonadati</taxon>
        <taxon>Bacteroidota</taxon>
        <taxon>Cytophagia</taxon>
        <taxon>Cytophagales</taxon>
        <taxon>Cyclobacteriaceae</taxon>
        <taxon>Algoriphagus</taxon>
    </lineage>
</organism>
<evidence type="ECO:0000313" key="2">
    <source>
        <dbReference type="EMBL" id="TDQ12960.1"/>
    </source>
</evidence>
<reference evidence="2 3" key="1">
    <citation type="submission" date="2019-03" db="EMBL/GenBank/DDBJ databases">
        <title>Genomic Encyclopedia of Type Strains, Phase III (KMG-III): the genomes of soil and plant-associated and newly described type strains.</title>
        <authorList>
            <person name="Whitman W."/>
        </authorList>
    </citation>
    <scope>NUCLEOTIDE SEQUENCE [LARGE SCALE GENOMIC DNA]</scope>
    <source>
        <strain evidence="2 3">CECT 8446</strain>
    </source>
</reference>
<keyword evidence="3" id="KW-1185">Reference proteome</keyword>
<dbReference type="AlphaFoldDB" id="A0A4R6T4G7"/>
<dbReference type="Proteomes" id="UP000294535">
    <property type="component" value="Unassembled WGS sequence"/>
</dbReference>
<feature type="region of interest" description="Disordered" evidence="1">
    <location>
        <begin position="1"/>
        <end position="24"/>
    </location>
</feature>
<protein>
    <submittedName>
        <fullName evidence="2">Uncharacterized protein</fullName>
    </submittedName>
</protein>
<evidence type="ECO:0000256" key="1">
    <source>
        <dbReference type="SAM" id="MobiDB-lite"/>
    </source>
</evidence>
<gene>
    <name evidence="2" type="ORF">DFQ04_3694</name>
</gene>
<feature type="compositionally biased region" description="Acidic residues" evidence="1">
    <location>
        <begin position="1"/>
        <end position="17"/>
    </location>
</feature>
<sequence length="149" mass="17283">MWDDDENEWEDENEFDPESSRDQTYSHPIMKKALEIVSLTHAIVGSLDEARKELYGGIMMESAMVLGAKFAGANGIEDYILKMENATVMKIHARSLRTMTYQLAMEETHAEEHLELLRKAIDEFKLLFVDWVKTFDPTDRYDDGWGLFL</sequence>